<dbReference type="eggNOG" id="ENOG5033JX6">
    <property type="taxonomic scope" value="Bacteria"/>
</dbReference>
<dbReference type="EMBL" id="ASWJ01000011">
    <property type="protein sequence ID" value="EOW80020.1"/>
    <property type="molecule type" value="Genomic_DNA"/>
</dbReference>
<comment type="caution">
    <text evidence="2">The sequence shown here is derived from an EMBL/GenBank/DDBJ whole genome shotgun (WGS) entry which is preliminary data.</text>
</comment>
<evidence type="ECO:0000313" key="3">
    <source>
        <dbReference type="Proteomes" id="UP000014113"/>
    </source>
</evidence>
<accession>S0KJZ7</accession>
<reference evidence="2 3" key="1">
    <citation type="submission" date="2013-03" db="EMBL/GenBank/DDBJ databases">
        <title>The Genome Sequence of Enterococcus columbae ATCC_51263 (PacBio/Illumina hybrid assembly).</title>
        <authorList>
            <consortium name="The Broad Institute Genomics Platform"/>
            <consortium name="The Broad Institute Genome Sequencing Center for Infectious Disease"/>
            <person name="Earl A."/>
            <person name="Russ C."/>
            <person name="Gilmore M."/>
            <person name="Surin D."/>
            <person name="Walker B."/>
            <person name="Young S."/>
            <person name="Zeng Q."/>
            <person name="Gargeya S."/>
            <person name="Fitzgerald M."/>
            <person name="Haas B."/>
            <person name="Abouelleil A."/>
            <person name="Allen A.W."/>
            <person name="Alvarado L."/>
            <person name="Arachchi H.M."/>
            <person name="Berlin A.M."/>
            <person name="Chapman S.B."/>
            <person name="Gainer-Dewar J."/>
            <person name="Goldberg J."/>
            <person name="Griggs A."/>
            <person name="Gujja S."/>
            <person name="Hansen M."/>
            <person name="Howarth C."/>
            <person name="Imamovic A."/>
            <person name="Ireland A."/>
            <person name="Larimer J."/>
            <person name="McCowan C."/>
            <person name="Murphy C."/>
            <person name="Pearson M."/>
            <person name="Poon T.W."/>
            <person name="Priest M."/>
            <person name="Roberts A."/>
            <person name="Saif S."/>
            <person name="Shea T."/>
            <person name="Sisk P."/>
            <person name="Sykes S."/>
            <person name="Wortman J."/>
            <person name="Nusbaum C."/>
            <person name="Birren B."/>
        </authorList>
    </citation>
    <scope>NUCLEOTIDE SEQUENCE [LARGE SCALE GENOMIC DNA]</scope>
    <source>
        <strain evidence="2 3">ATCC 51263</strain>
    </source>
</reference>
<evidence type="ECO:0000256" key="1">
    <source>
        <dbReference type="SAM" id="Phobius"/>
    </source>
</evidence>
<evidence type="ECO:0008006" key="4">
    <source>
        <dbReference type="Google" id="ProtNLM"/>
    </source>
</evidence>
<dbReference type="Proteomes" id="UP000014113">
    <property type="component" value="Unassembled WGS sequence"/>
</dbReference>
<dbReference type="Gene3D" id="2.40.50.140">
    <property type="entry name" value="Nucleic acid-binding proteins"/>
    <property type="match status" value="1"/>
</dbReference>
<proteinExistence type="predicted"/>
<dbReference type="PATRIC" id="fig|1121865.3.peg.1867"/>
<gene>
    <name evidence="2" type="ORF">I568_02371</name>
</gene>
<dbReference type="OrthoDB" id="2185826at2"/>
<name>S0KJZ7_9ENTE</name>
<organism evidence="2 3">
    <name type="scientific">Enterococcus columbae DSM 7374 = ATCC 51263</name>
    <dbReference type="NCBI Taxonomy" id="1121865"/>
    <lineage>
        <taxon>Bacteria</taxon>
        <taxon>Bacillati</taxon>
        <taxon>Bacillota</taxon>
        <taxon>Bacilli</taxon>
        <taxon>Lactobacillales</taxon>
        <taxon>Enterococcaceae</taxon>
        <taxon>Enterococcus</taxon>
    </lineage>
</organism>
<keyword evidence="1" id="KW-0472">Membrane</keyword>
<keyword evidence="1" id="KW-0812">Transmembrane</keyword>
<protein>
    <recommendedName>
        <fullName evidence="4">NfeD-like C-terminal domain-containing protein</fullName>
    </recommendedName>
</protein>
<dbReference type="InterPro" id="IPR012340">
    <property type="entry name" value="NA-bd_OB-fold"/>
</dbReference>
<dbReference type="AlphaFoldDB" id="S0KJZ7"/>
<dbReference type="STRING" id="1121865.OMW_01923"/>
<dbReference type="RefSeq" id="WP_016184029.1">
    <property type="nucleotide sequence ID" value="NZ_JXKI01000012.1"/>
</dbReference>
<keyword evidence="3" id="KW-1185">Reference proteome</keyword>
<feature type="transmembrane region" description="Helical" evidence="1">
    <location>
        <begin position="23"/>
        <end position="51"/>
    </location>
</feature>
<evidence type="ECO:0000313" key="2">
    <source>
        <dbReference type="EMBL" id="EOW80020.1"/>
    </source>
</evidence>
<sequence>MFEEVFQYIAQQVGVLPDFWQCIAWVGLICLFFVGLYLLFSLIFAPIMYLYNRLTDRNQNNSLAQSEYLLGQLTVKIQGDSVGEVMETGSGHARATFPAKLFKADEIAQNRLLPAGTSVIIIEFDQNGIALVVENKNK</sequence>
<keyword evidence="1" id="KW-1133">Transmembrane helix</keyword>